<organism evidence="3 4">
    <name type="scientific">Sphagnum jensenii</name>
    <dbReference type="NCBI Taxonomy" id="128206"/>
    <lineage>
        <taxon>Eukaryota</taxon>
        <taxon>Viridiplantae</taxon>
        <taxon>Streptophyta</taxon>
        <taxon>Embryophyta</taxon>
        <taxon>Bryophyta</taxon>
        <taxon>Sphagnophytina</taxon>
        <taxon>Sphagnopsida</taxon>
        <taxon>Sphagnales</taxon>
        <taxon>Sphagnaceae</taxon>
        <taxon>Sphagnum</taxon>
    </lineage>
</organism>
<dbReference type="InterPro" id="IPR001611">
    <property type="entry name" value="Leu-rich_rpt"/>
</dbReference>
<dbReference type="InterPro" id="IPR006553">
    <property type="entry name" value="Leu-rich_rpt_Cys-con_subtyp"/>
</dbReference>
<feature type="domain" description="F-box/LRR-repeat protein 15-like leucin rich repeat" evidence="2">
    <location>
        <begin position="543"/>
        <end position="678"/>
    </location>
</feature>
<dbReference type="PANTHER" id="PTHR13318:SF178">
    <property type="entry name" value="OS02G0200900 PROTEIN"/>
    <property type="match status" value="1"/>
</dbReference>
<evidence type="ECO:0008006" key="5">
    <source>
        <dbReference type="Google" id="ProtNLM"/>
    </source>
</evidence>
<dbReference type="Pfam" id="PF13516">
    <property type="entry name" value="LRR_6"/>
    <property type="match status" value="2"/>
</dbReference>
<dbReference type="InterPro" id="IPR057207">
    <property type="entry name" value="FBXL15_LRR"/>
</dbReference>
<dbReference type="Gene3D" id="3.80.10.10">
    <property type="entry name" value="Ribonuclease Inhibitor"/>
    <property type="match status" value="4"/>
</dbReference>
<dbReference type="InterPro" id="IPR032675">
    <property type="entry name" value="LRR_dom_sf"/>
</dbReference>
<keyword evidence="4" id="KW-1185">Reference proteome</keyword>
<gene>
    <name evidence="3" type="ORF">CSSPJE1EN1_LOCUS9735</name>
</gene>
<dbReference type="SMART" id="SM00367">
    <property type="entry name" value="LRR_CC"/>
    <property type="match status" value="17"/>
</dbReference>
<dbReference type="Proteomes" id="UP001497444">
    <property type="component" value="Chromosome 16"/>
</dbReference>
<dbReference type="Pfam" id="PF12937">
    <property type="entry name" value="F-box-like"/>
    <property type="match status" value="1"/>
</dbReference>
<dbReference type="SUPFAM" id="SSF81383">
    <property type="entry name" value="F-box domain"/>
    <property type="match status" value="1"/>
</dbReference>
<dbReference type="SUPFAM" id="SSF52047">
    <property type="entry name" value="RNI-like"/>
    <property type="match status" value="2"/>
</dbReference>
<dbReference type="EMBL" id="OZ020111">
    <property type="protein sequence ID" value="CAK9264257.1"/>
    <property type="molecule type" value="Genomic_DNA"/>
</dbReference>
<reference evidence="3" key="1">
    <citation type="submission" date="2024-02" db="EMBL/GenBank/DDBJ databases">
        <authorList>
            <consortium name="ELIXIR-Norway"/>
            <consortium name="Elixir Norway"/>
        </authorList>
    </citation>
    <scope>NUCLEOTIDE SEQUENCE</scope>
</reference>
<evidence type="ECO:0000259" key="2">
    <source>
        <dbReference type="Pfam" id="PF25372"/>
    </source>
</evidence>
<dbReference type="InterPro" id="IPR001810">
    <property type="entry name" value="F-box_dom"/>
</dbReference>
<dbReference type="Pfam" id="PF25372">
    <property type="entry name" value="DUF7885"/>
    <property type="match status" value="1"/>
</dbReference>
<proteinExistence type="predicted"/>
<feature type="domain" description="F-box" evidence="1">
    <location>
        <begin position="135"/>
        <end position="169"/>
    </location>
</feature>
<dbReference type="PANTHER" id="PTHR13318">
    <property type="entry name" value="PARTNER OF PAIRED, ISOFORM B-RELATED"/>
    <property type="match status" value="1"/>
</dbReference>
<evidence type="ECO:0000313" key="4">
    <source>
        <dbReference type="Proteomes" id="UP001497444"/>
    </source>
</evidence>
<evidence type="ECO:0000259" key="1">
    <source>
        <dbReference type="Pfam" id="PF12937"/>
    </source>
</evidence>
<dbReference type="CDD" id="cd22159">
    <property type="entry name" value="F-box_AtTIR1-like"/>
    <property type="match status" value="1"/>
</dbReference>
<dbReference type="InterPro" id="IPR036047">
    <property type="entry name" value="F-box-like_dom_sf"/>
</dbReference>
<accession>A0ABP0WCW3</accession>
<evidence type="ECO:0000313" key="3">
    <source>
        <dbReference type="EMBL" id="CAK9264257.1"/>
    </source>
</evidence>
<name>A0ABP0WCW3_9BRYO</name>
<sequence length="767" mass="81839">MCQLGGVADRMQRQGEIIGAYVGAAQSAAQGVSEVFERFGTGHEHTKEGGVYGDLHGQFLKGVQRIKDSPQCAEWTGEDGFGFNVAERFCCAPRFRPAVAAFAESIAQPRKRRSCSRPQGPVLTAASETRMTDPINSLPDECLQEIFKYLPRAQDRGACAFVSMRWLMLQSRMHRHDFETSVTKCECSLQQDSECVRFESPSSESEVAHNSSAAVLGGLHDLPEVQGPVLVPSGKDNPGADEPRVERQPQWAMGELSRSLEGRKATDVQLAFMALGTLACGGLGKLTIKGGAASNGEGVSNDGLLAIGNCCAALRSLTLWDCLKVGDEGLAAIGNGCRLLETLDLLKCPKIGNAGIKAISRGCPLLSTISLDSCPRIGDEGLISVGKWCSALLSVAVSNCGLIGSKGIAAVGAGCKKVKKLKLERINVSDEGLALLGEHCKALVKVKLANLKCCTEAGIMALFNGAGLQQLRSLSIFACSGITDLSLEEVGKVCRYLKLCALSQCPMLTDEGLKAFLQFCPCLLSLQLERCNAITHTGLIAALTDCKPTLQMLGLSKCNGIQDQGLLPAEFQLNPLTLKSLRIMYCKGLGDDGLAVIGRCCPSLEHLNLSGLVDVTDEAVMMILQGSGRKLVSLNLSGCVKISNLSICAVAKYCAEHLMSLVLDGCRNVGDESLQLVAVECKSLEELDVSQTSITDDGVRTLVEARGPCLQNLTLSGCNFLTDRSLSLIGQSCPFLGALNLKHCPQLTHVALNNLESRLMDCELLYC</sequence>
<dbReference type="Gene3D" id="1.20.1280.50">
    <property type="match status" value="1"/>
</dbReference>
<protein>
    <recommendedName>
        <fullName evidence="5">F-box domain-containing protein</fullName>
    </recommendedName>
</protein>